<dbReference type="GO" id="GO:0005694">
    <property type="term" value="C:chromosome"/>
    <property type="evidence" value="ECO:0007669"/>
    <property type="project" value="InterPro"/>
</dbReference>
<dbReference type="GO" id="GO:0005737">
    <property type="term" value="C:cytoplasm"/>
    <property type="evidence" value="ECO:0007669"/>
    <property type="project" value="UniProtKB-SubCell"/>
</dbReference>
<evidence type="ECO:0000256" key="1">
    <source>
        <dbReference type="ARBA" id="ARBA00004496"/>
    </source>
</evidence>
<dbReference type="HAMAP" id="MF_01894">
    <property type="entry name" value="Smc_prok"/>
    <property type="match status" value="1"/>
</dbReference>
<dbReference type="NCBIfam" id="TIGR02168">
    <property type="entry name" value="SMC_prok_B"/>
    <property type="match status" value="1"/>
</dbReference>
<gene>
    <name evidence="7 9" type="primary">smc</name>
    <name evidence="9" type="ORF">R0G89_00645</name>
</gene>
<comment type="caution">
    <text evidence="9">The sequence shown here is derived from an EMBL/GenBank/DDBJ whole genome shotgun (WGS) entry which is preliminary data.</text>
</comment>
<dbReference type="FunFam" id="3.40.50.300:FF:000901">
    <property type="entry name" value="Chromosome partition protein Smc"/>
    <property type="match status" value="1"/>
</dbReference>
<protein>
    <recommendedName>
        <fullName evidence="7">Chromosome partition protein Smc</fullName>
    </recommendedName>
</protein>
<evidence type="ECO:0000256" key="6">
    <source>
        <dbReference type="ARBA" id="ARBA00023125"/>
    </source>
</evidence>
<dbReference type="PIRSF" id="PIRSF005719">
    <property type="entry name" value="SMC"/>
    <property type="match status" value="1"/>
</dbReference>
<dbReference type="PANTHER" id="PTHR43977">
    <property type="entry name" value="STRUCTURAL MAINTENANCE OF CHROMOSOMES PROTEIN 3"/>
    <property type="match status" value="1"/>
</dbReference>
<keyword evidence="6 7" id="KW-0238">DNA-binding</keyword>
<reference evidence="9" key="2">
    <citation type="submission" date="2023-10" db="EMBL/GenBank/DDBJ databases">
        <authorList>
            <person name="Khurajog B."/>
        </authorList>
    </citation>
    <scope>NUCLEOTIDE SEQUENCE</scope>
    <source>
        <strain evidence="9">BF9</strain>
    </source>
</reference>
<dbReference type="InterPro" id="IPR003395">
    <property type="entry name" value="RecF/RecN/SMC_N"/>
</dbReference>
<evidence type="ECO:0000256" key="5">
    <source>
        <dbReference type="ARBA" id="ARBA00023054"/>
    </source>
</evidence>
<comment type="function">
    <text evidence="7">Required for chromosome condensation and partitioning.</text>
</comment>
<dbReference type="Gene3D" id="3.30.70.1620">
    <property type="match status" value="1"/>
</dbReference>
<keyword evidence="4 7" id="KW-0067">ATP-binding</keyword>
<dbReference type="RefSeq" id="WP_160185521.1">
    <property type="nucleotide sequence ID" value="NZ_CP050079.1"/>
</dbReference>
<dbReference type="AlphaFoldDB" id="A0AAW8YCY3"/>
<keyword evidence="2 7" id="KW-0963">Cytoplasm</keyword>
<evidence type="ECO:0000256" key="2">
    <source>
        <dbReference type="ARBA" id="ARBA00022490"/>
    </source>
</evidence>
<evidence type="ECO:0000313" key="10">
    <source>
        <dbReference type="Proteomes" id="UP001280897"/>
    </source>
</evidence>
<dbReference type="InterPro" id="IPR027417">
    <property type="entry name" value="P-loop_NTPase"/>
</dbReference>
<evidence type="ECO:0000256" key="3">
    <source>
        <dbReference type="ARBA" id="ARBA00022741"/>
    </source>
</evidence>
<feature type="coiled-coil region" evidence="7">
    <location>
        <begin position="241"/>
        <end position="476"/>
    </location>
</feature>
<dbReference type="GO" id="GO:0005524">
    <property type="term" value="F:ATP binding"/>
    <property type="evidence" value="ECO:0007669"/>
    <property type="project" value="UniProtKB-UniRule"/>
</dbReference>
<comment type="domain">
    <text evidence="7">Contains large globular domains required for ATP hydrolysis at each terminus and a third globular domain forming a flexible hinge near the middle of the molecule. These domains are separated by coiled-coil structures.</text>
</comment>
<dbReference type="InterPro" id="IPR036277">
    <property type="entry name" value="SMC_hinge_sf"/>
</dbReference>
<dbReference type="GeneID" id="57365740"/>
<dbReference type="Proteomes" id="UP001280897">
    <property type="component" value="Unassembled WGS sequence"/>
</dbReference>
<feature type="domain" description="SMC hinge" evidence="8">
    <location>
        <begin position="519"/>
        <end position="638"/>
    </location>
</feature>
<reference evidence="9" key="1">
    <citation type="journal article" date="2023" name="PeerJ">
        <title>Selection and evaluation of lactic acid bacteria from chicken feces in Thailand as potential probiotics.</title>
        <authorList>
            <person name="Khurajog B."/>
            <person name="Disastra Y."/>
            <person name="Lawwyne L.D."/>
            <person name="Sirichokchatchawan W."/>
            <person name="Niyomtham W."/>
            <person name="Yindee J."/>
            <person name="Hampson D.J."/>
            <person name="Prapasarakul N."/>
        </authorList>
    </citation>
    <scope>NUCLEOTIDE SEQUENCE</scope>
    <source>
        <strain evidence="9">BF9</strain>
    </source>
</reference>
<dbReference type="SUPFAM" id="SSF75553">
    <property type="entry name" value="Smc hinge domain"/>
    <property type="match status" value="1"/>
</dbReference>
<evidence type="ECO:0000259" key="8">
    <source>
        <dbReference type="SMART" id="SM00968"/>
    </source>
</evidence>
<dbReference type="EMBL" id="JAWJAV010000001">
    <property type="protein sequence ID" value="MDV2620244.1"/>
    <property type="molecule type" value="Genomic_DNA"/>
</dbReference>
<dbReference type="FunFam" id="3.40.50.300:FF:000984">
    <property type="entry name" value="Chromosome partition protein Smc"/>
    <property type="match status" value="1"/>
</dbReference>
<organism evidence="9 10">
    <name type="scientific">Pediococcus acidilactici</name>
    <dbReference type="NCBI Taxonomy" id="1254"/>
    <lineage>
        <taxon>Bacteria</taxon>
        <taxon>Bacillati</taxon>
        <taxon>Bacillota</taxon>
        <taxon>Bacilli</taxon>
        <taxon>Lactobacillales</taxon>
        <taxon>Lactobacillaceae</taxon>
        <taxon>Pediococcus</taxon>
        <taxon>Pediococcus acidilactici group</taxon>
    </lineage>
</organism>
<dbReference type="GO" id="GO:0003677">
    <property type="term" value="F:DNA binding"/>
    <property type="evidence" value="ECO:0007669"/>
    <property type="project" value="UniProtKB-UniRule"/>
</dbReference>
<dbReference type="CDD" id="cd03278">
    <property type="entry name" value="ABC_SMC_barmotin"/>
    <property type="match status" value="2"/>
</dbReference>
<dbReference type="GO" id="GO:0016887">
    <property type="term" value="F:ATP hydrolysis activity"/>
    <property type="evidence" value="ECO:0007669"/>
    <property type="project" value="InterPro"/>
</dbReference>
<dbReference type="Gene3D" id="3.40.50.300">
    <property type="entry name" value="P-loop containing nucleotide triphosphate hydrolases"/>
    <property type="match status" value="2"/>
</dbReference>
<feature type="binding site" evidence="7">
    <location>
        <begin position="32"/>
        <end position="39"/>
    </location>
    <ligand>
        <name>ATP</name>
        <dbReference type="ChEBI" id="CHEBI:30616"/>
    </ligand>
</feature>
<proteinExistence type="inferred from homology"/>
<feature type="coiled-coil region" evidence="7">
    <location>
        <begin position="673"/>
        <end position="940"/>
    </location>
</feature>
<comment type="subcellular location">
    <subcellularLocation>
        <location evidence="1 7">Cytoplasm</location>
    </subcellularLocation>
</comment>
<accession>A0AAW8YCY3</accession>
<evidence type="ECO:0000256" key="4">
    <source>
        <dbReference type="ARBA" id="ARBA00022840"/>
    </source>
</evidence>
<feature type="coiled-coil region" evidence="7">
    <location>
        <begin position="997"/>
        <end position="1024"/>
    </location>
</feature>
<comment type="subunit">
    <text evidence="7">Homodimer.</text>
</comment>
<keyword evidence="5 7" id="KW-0175">Coiled coil</keyword>
<comment type="similarity">
    <text evidence="7">Belongs to the SMC family.</text>
</comment>
<dbReference type="SMART" id="SM00968">
    <property type="entry name" value="SMC_hinge"/>
    <property type="match status" value="1"/>
</dbReference>
<dbReference type="Pfam" id="PF02463">
    <property type="entry name" value="SMC_N"/>
    <property type="match status" value="2"/>
</dbReference>
<dbReference type="Pfam" id="PF06470">
    <property type="entry name" value="SMC_hinge"/>
    <property type="match status" value="1"/>
</dbReference>
<dbReference type="GO" id="GO:0007062">
    <property type="term" value="P:sister chromatid cohesion"/>
    <property type="evidence" value="ECO:0007669"/>
    <property type="project" value="InterPro"/>
</dbReference>
<dbReference type="Gene3D" id="1.20.1060.20">
    <property type="match status" value="1"/>
</dbReference>
<dbReference type="InterPro" id="IPR024704">
    <property type="entry name" value="SMC"/>
</dbReference>
<dbReference type="InterPro" id="IPR010935">
    <property type="entry name" value="SMC_hinge"/>
</dbReference>
<dbReference type="GO" id="GO:0006260">
    <property type="term" value="P:DNA replication"/>
    <property type="evidence" value="ECO:0007669"/>
    <property type="project" value="UniProtKB-UniRule"/>
</dbReference>
<keyword evidence="3 7" id="KW-0547">Nucleotide-binding</keyword>
<sequence>MKLRTIEISGFKSFADHTKIDFKDGITGIVGPNGSGKSNIIEAIRWVMGETSAKSLRGGKMPDVIFSGTQKRKPLSRAAVSIVFDNSDHFLDSKFDEVMISRRLFRNGESQYELNHQECRLKDILNLFIDTGLGRESLSVISQGKIEEIFNSKPEDRRAIIEEAAGVLEYKQDKRRAESELEKTSGYLERVNDLIVELQKQVEPLEEQAAVAKDYLQQKKRFDRLEQTRLVRTITHNSDLQKRWAKEAEVKQTEAHQLENKLNELVKQRDRLKEQVNQQSKQKDDLQAELVRLNRLEQQLAGEHDLQIERRKYFEQEQTRLTEQIEQVQGQIDAGQQDLKDLEQLTTDLNQQIKKTKQALQLLTDDHQEQKKADLQAQIEDLRAQYVDHLQKLTSLKNQYSFSQQDQKRDEQQRLKVELNLARFNKELQELQTKLAELNQAVANTTEIFQKQTGKLQELTQRRNRLSQEYEEARQQWLDGSDIVHRATSKLEALTSLKNEHTGFYQGVRAVLQQRERFPGLVGPVADVIEVPEQYTVAIETALGSQIQNVVVDTDQTAKSIIEFLKKQRQGRVTFLPRNTLQARTIRSEMLTQVHSLAGFCGVASDLIKVANVDRVVSQHLLGTTLIADNLDHALQISQRIQRRYRVITLAGDVVGVGGTMTGGTMKHGRQGLLQQDQEIKRLQTQIAEMKQKLAIKERHVQELLAQGKQVQGEIAKLTETQRTSEQSKVKAENQVSLTKERIAELERRIKATNFELTQLSPVDDAIQKLPAQISELEAKIQDLKDQTAEKQKQLALFDNDAEARQEQRAELQIKLAKLNEQYSQKEQQFQTARQTQIDLQDRLEEIRRQLVQLQEEQSSSAKSQTQAVNLVDVQKRLKQREEAMTNLQTEWQKAQVAQDRVIADYELTQKQCSEAQSQVQEAQNTLALVESKIELAADQLNDDYQQTFESAQAVVDQSLDDEQLRRELKLLRRGLDELGTVNLGAIAEYERVSTRYNFLKDQKEDLSSSKQQLEQSIAEIDQEASQRFKQTFDQVAEEFGQVFVKMFGGGHAELELTDPDNLLTTGIEIKAQPPGKKLQRLSLLSGGEKSLTAITLLFAILQVKPVPFCILDEVEAAFDDANVDRFAKYLRTFQDTTQFIVITHRKGTMMEADVLYGVTMQESGVSKMVSVSVDEIERREQVG</sequence>
<name>A0AAW8YCY3_PEDAC</name>
<dbReference type="GO" id="GO:0030261">
    <property type="term" value="P:chromosome condensation"/>
    <property type="evidence" value="ECO:0007669"/>
    <property type="project" value="InterPro"/>
</dbReference>
<evidence type="ECO:0000313" key="9">
    <source>
        <dbReference type="EMBL" id="MDV2620244.1"/>
    </source>
</evidence>
<dbReference type="InterPro" id="IPR011890">
    <property type="entry name" value="SMC_prok"/>
</dbReference>
<dbReference type="GO" id="GO:0007059">
    <property type="term" value="P:chromosome segregation"/>
    <property type="evidence" value="ECO:0007669"/>
    <property type="project" value="UniProtKB-UniRule"/>
</dbReference>
<evidence type="ECO:0000256" key="7">
    <source>
        <dbReference type="HAMAP-Rule" id="MF_01894"/>
    </source>
</evidence>
<dbReference type="SUPFAM" id="SSF52540">
    <property type="entry name" value="P-loop containing nucleoside triphosphate hydrolases"/>
    <property type="match status" value="2"/>
</dbReference>